<dbReference type="AlphaFoldDB" id="A0A2S4MB18"/>
<evidence type="ECO:0000256" key="8">
    <source>
        <dbReference type="RuleBase" id="RU369079"/>
    </source>
</evidence>
<dbReference type="PANTHER" id="PTHR33362:SF2">
    <property type="entry name" value="TRAP TRANSPORTER LARGE PERMEASE PROTEIN"/>
    <property type="match status" value="1"/>
</dbReference>
<evidence type="ECO:0000256" key="7">
    <source>
        <dbReference type="ARBA" id="ARBA00023136"/>
    </source>
</evidence>
<dbReference type="GO" id="GO:0022857">
    <property type="term" value="F:transmembrane transporter activity"/>
    <property type="evidence" value="ECO:0007669"/>
    <property type="project" value="UniProtKB-UniRule"/>
</dbReference>
<feature type="transmembrane region" description="Helical" evidence="10">
    <location>
        <begin position="496"/>
        <end position="517"/>
    </location>
</feature>
<evidence type="ECO:0000256" key="3">
    <source>
        <dbReference type="ARBA" id="ARBA00022475"/>
    </source>
</evidence>
<comment type="function">
    <text evidence="8">Part of the tripartite ATP-independent periplasmic (TRAP) transport system.</text>
</comment>
<keyword evidence="4 8" id="KW-0997">Cell inner membrane</keyword>
<evidence type="ECO:0000313" key="14">
    <source>
        <dbReference type="Proteomes" id="UP000236919"/>
    </source>
</evidence>
<reference evidence="13 14" key="1">
    <citation type="submission" date="2018-01" db="EMBL/GenBank/DDBJ databases">
        <title>Genomic Encyclopedia of Type Strains, Phase III (KMG-III): the genomes of soil and plant-associated and newly described type strains.</title>
        <authorList>
            <person name="Whitman W."/>
        </authorList>
    </citation>
    <scope>NUCLEOTIDE SEQUENCE [LARGE SCALE GENOMIC DNA]</scope>
    <source>
        <strain evidence="13 14">1131</strain>
    </source>
</reference>
<comment type="subcellular location">
    <subcellularLocation>
        <location evidence="1 8">Cell inner membrane</location>
        <topology evidence="1 8">Multi-pass membrane protein</topology>
    </subcellularLocation>
</comment>
<dbReference type="Pfam" id="PF06808">
    <property type="entry name" value="DctM"/>
    <property type="match status" value="1"/>
</dbReference>
<evidence type="ECO:0000256" key="6">
    <source>
        <dbReference type="ARBA" id="ARBA00022989"/>
    </source>
</evidence>
<keyword evidence="3" id="KW-1003">Cell membrane</keyword>
<feature type="transmembrane region" description="Helical" evidence="10">
    <location>
        <begin position="537"/>
        <end position="570"/>
    </location>
</feature>
<dbReference type="GO" id="GO:0005886">
    <property type="term" value="C:plasma membrane"/>
    <property type="evidence" value="ECO:0007669"/>
    <property type="project" value="UniProtKB-SubCell"/>
</dbReference>
<keyword evidence="6 10" id="KW-1133">Transmembrane helix</keyword>
<dbReference type="InterPro" id="IPR010656">
    <property type="entry name" value="DctM"/>
</dbReference>
<comment type="caution">
    <text evidence="13">The sequence shown here is derived from an EMBL/GenBank/DDBJ whole genome shotgun (WGS) entry which is preliminary data.</text>
</comment>
<evidence type="ECO:0000259" key="11">
    <source>
        <dbReference type="Pfam" id="PF04290"/>
    </source>
</evidence>
<evidence type="ECO:0000256" key="10">
    <source>
        <dbReference type="SAM" id="Phobius"/>
    </source>
</evidence>
<feature type="domain" description="TRAP C4-dicarboxylate transport system permease DctM subunit" evidence="12">
    <location>
        <begin position="237"/>
        <end position="641"/>
    </location>
</feature>
<feature type="region of interest" description="Disordered" evidence="9">
    <location>
        <begin position="1"/>
        <end position="30"/>
    </location>
</feature>
<accession>A0A2S4MB18</accession>
<proteinExistence type="predicted"/>
<organism evidence="13 14">
    <name type="scientific">Bosea psychrotolerans</name>
    <dbReference type="NCBI Taxonomy" id="1871628"/>
    <lineage>
        <taxon>Bacteria</taxon>
        <taxon>Pseudomonadati</taxon>
        <taxon>Pseudomonadota</taxon>
        <taxon>Alphaproteobacteria</taxon>
        <taxon>Hyphomicrobiales</taxon>
        <taxon>Boseaceae</taxon>
        <taxon>Bosea</taxon>
    </lineage>
</organism>
<feature type="domain" description="Tripartite ATP-independent periplasmic transporters DctQ component" evidence="11">
    <location>
        <begin position="65"/>
        <end position="191"/>
    </location>
</feature>
<evidence type="ECO:0000256" key="4">
    <source>
        <dbReference type="ARBA" id="ARBA00022519"/>
    </source>
</evidence>
<feature type="transmembrane region" description="Helical" evidence="10">
    <location>
        <begin position="89"/>
        <end position="107"/>
    </location>
</feature>
<evidence type="ECO:0000313" key="13">
    <source>
        <dbReference type="EMBL" id="POR51950.1"/>
    </source>
</evidence>
<feature type="transmembrane region" description="Helical" evidence="10">
    <location>
        <begin position="303"/>
        <end position="329"/>
    </location>
</feature>
<dbReference type="Pfam" id="PF04290">
    <property type="entry name" value="DctQ"/>
    <property type="match status" value="1"/>
</dbReference>
<keyword evidence="14" id="KW-1185">Reference proteome</keyword>
<keyword evidence="2 8" id="KW-0813">Transport</keyword>
<dbReference type="EMBL" id="PQFZ01000006">
    <property type="protein sequence ID" value="POR51950.1"/>
    <property type="molecule type" value="Genomic_DNA"/>
</dbReference>
<dbReference type="Proteomes" id="UP000236919">
    <property type="component" value="Unassembled WGS sequence"/>
</dbReference>
<feature type="transmembrane region" description="Helical" evidence="10">
    <location>
        <begin position="128"/>
        <end position="148"/>
    </location>
</feature>
<feature type="transmembrane region" description="Helical" evidence="10">
    <location>
        <begin position="278"/>
        <end position="297"/>
    </location>
</feature>
<feature type="transmembrane region" description="Helical" evidence="10">
    <location>
        <begin position="200"/>
        <end position="221"/>
    </location>
</feature>
<dbReference type="PANTHER" id="PTHR33362">
    <property type="entry name" value="SIALIC ACID TRAP TRANSPORTER PERMEASE PROTEIN SIAT-RELATED"/>
    <property type="match status" value="1"/>
</dbReference>
<feature type="transmembrane region" description="Helical" evidence="10">
    <location>
        <begin position="57"/>
        <end position="77"/>
    </location>
</feature>
<dbReference type="RefSeq" id="WP_103718535.1">
    <property type="nucleotide sequence ID" value="NZ_PQFZ01000006.1"/>
</dbReference>
<feature type="transmembrane region" description="Helical" evidence="10">
    <location>
        <begin position="437"/>
        <end position="459"/>
    </location>
</feature>
<gene>
    <name evidence="13" type="ORF">CYD53_106234</name>
</gene>
<keyword evidence="7 10" id="KW-0472">Membrane</keyword>
<dbReference type="InterPro" id="IPR004681">
    <property type="entry name" value="TRAP_DctM"/>
</dbReference>
<sequence>MQDDVSVGTAGKLPSTPIDRPEAEPKLPPRLPSGSVPVGFDVLAKLSRAITFFAEHLAACIALAIACILLAGVTSRYVFNQPLHWSDEVASFLFVWLTMLGSIIALARNGHLRLTAMERRAGPRTKTVLKLASGLLIFVMLGWMLMASGEHLEDAYYSINPMLHISDAWRSGAMNVGLALLAVVSFAQVVIGARGNAAELLIALASVTAAAAALYGLSLATGGRYDLVLFFLVAGSACVLIGMPIAFAFGLAALAFLNWTTSIPMSIVVGRFEAGMSHLILLSVPMFIVLGLMFEMTGMARSMIAFLASLVGHLRGGLSFVMLGAMYLVSGISGAKAADMAAIAPAMVPEMRRRGVPDSELVSLLAGASAMSETIPPSLVLITVGVVTGVSIGSLFAAGLLPALALALLMCVVARYNAGRDNLSMPVRATWATTSQAFFAAIPGLILPIVIRTAVVEGVATATEVATIGVVYILVAALVVYRRFDLARFYEVLKESATLSGAIMIILGAANAVSWALTQTGFSQDLASRITSMPGGAAGFMAMSILLFVVFGSLLEGIPALVIFGPLLFPIARSMGIHEVQYAMVAVLAMGVGLYMPPFGVGYYTACAISRIDPSAGMLRIWPYLGVLILGVTIVAAVPWISTGFLSR</sequence>
<keyword evidence="5 10" id="KW-0812">Transmembrane</keyword>
<protein>
    <submittedName>
        <fullName evidence="13">Tripartite ATP-independent transporter DctM subunit</fullName>
    </submittedName>
</protein>
<name>A0A2S4MB18_9HYPH</name>
<evidence type="ECO:0000256" key="1">
    <source>
        <dbReference type="ARBA" id="ARBA00004429"/>
    </source>
</evidence>
<evidence type="ECO:0000256" key="9">
    <source>
        <dbReference type="SAM" id="MobiDB-lite"/>
    </source>
</evidence>
<feature type="transmembrane region" description="Helical" evidence="10">
    <location>
        <begin position="621"/>
        <end position="641"/>
    </location>
</feature>
<evidence type="ECO:0000256" key="2">
    <source>
        <dbReference type="ARBA" id="ARBA00022448"/>
    </source>
</evidence>
<dbReference type="OrthoDB" id="7847241at2"/>
<evidence type="ECO:0000256" key="5">
    <source>
        <dbReference type="ARBA" id="ARBA00022692"/>
    </source>
</evidence>
<evidence type="ECO:0000259" key="12">
    <source>
        <dbReference type="Pfam" id="PF06808"/>
    </source>
</evidence>
<feature type="transmembrane region" description="Helical" evidence="10">
    <location>
        <begin position="392"/>
        <end position="416"/>
    </location>
</feature>
<feature type="transmembrane region" description="Helical" evidence="10">
    <location>
        <begin position="582"/>
        <end position="601"/>
    </location>
</feature>
<dbReference type="InterPro" id="IPR055348">
    <property type="entry name" value="DctQ"/>
</dbReference>
<feature type="transmembrane region" description="Helical" evidence="10">
    <location>
        <begin position="227"/>
        <end position="257"/>
    </location>
</feature>
<feature type="transmembrane region" description="Helical" evidence="10">
    <location>
        <begin position="465"/>
        <end position="484"/>
    </location>
</feature>
<feature type="transmembrane region" description="Helical" evidence="10">
    <location>
        <begin position="168"/>
        <end position="193"/>
    </location>
</feature>